<dbReference type="Proteomes" id="UP000434957">
    <property type="component" value="Unassembled WGS sequence"/>
</dbReference>
<keyword evidence="3" id="KW-1185">Reference proteome</keyword>
<evidence type="ECO:0000313" key="3">
    <source>
        <dbReference type="Proteomes" id="UP000434957"/>
    </source>
</evidence>
<feature type="transmembrane region" description="Helical" evidence="1">
    <location>
        <begin position="12"/>
        <end position="30"/>
    </location>
</feature>
<evidence type="ECO:0000313" key="2">
    <source>
        <dbReference type="EMBL" id="KAE9260345.1"/>
    </source>
</evidence>
<sequence length="137" mass="15953">MTLTLAQVSRRILVLALFTAPLTRVLILFVDRTSGRTTTPGALQATVSSFCRDLAAYSRSALHLRPTLRFHYRLSHHSLHHSIHLHRDLRLSPFPVPSKYRCLRHPRFHHSAIRTCPRMRRCIELQRTWTRLTVAAR</sequence>
<evidence type="ECO:0000256" key="1">
    <source>
        <dbReference type="SAM" id="Phobius"/>
    </source>
</evidence>
<protein>
    <submittedName>
        <fullName evidence="2">Uncharacterized protein</fullName>
    </submittedName>
</protein>
<proteinExistence type="predicted"/>
<comment type="caution">
    <text evidence="2">The sequence shown here is derived from an EMBL/GenBank/DDBJ whole genome shotgun (WGS) entry which is preliminary data.</text>
</comment>
<keyword evidence="1" id="KW-1133">Transmembrane helix</keyword>
<keyword evidence="1" id="KW-0812">Transmembrane</keyword>
<name>A0A6A4ARX5_9STRA</name>
<dbReference type="EMBL" id="QXFT01011348">
    <property type="protein sequence ID" value="KAE9260345.1"/>
    <property type="molecule type" value="Genomic_DNA"/>
</dbReference>
<organism evidence="2 3">
    <name type="scientific">Phytophthora rubi</name>
    <dbReference type="NCBI Taxonomy" id="129364"/>
    <lineage>
        <taxon>Eukaryota</taxon>
        <taxon>Sar</taxon>
        <taxon>Stramenopiles</taxon>
        <taxon>Oomycota</taxon>
        <taxon>Peronosporomycetes</taxon>
        <taxon>Peronosporales</taxon>
        <taxon>Peronosporaceae</taxon>
        <taxon>Phytophthora</taxon>
    </lineage>
</organism>
<reference evidence="2 3" key="1">
    <citation type="submission" date="2018-08" db="EMBL/GenBank/DDBJ databases">
        <title>Genomic investigation of the strawberry pathogen Phytophthora fragariae indicates pathogenicity is determined by transcriptional variation in three key races.</title>
        <authorList>
            <person name="Adams T.M."/>
            <person name="Armitage A.D."/>
            <person name="Sobczyk M.K."/>
            <person name="Bates H.J."/>
            <person name="Dunwell J.M."/>
            <person name="Nellist C.F."/>
            <person name="Harrison R.J."/>
        </authorList>
    </citation>
    <scope>NUCLEOTIDE SEQUENCE [LARGE SCALE GENOMIC DNA]</scope>
    <source>
        <strain evidence="2 3">SCRP333</strain>
    </source>
</reference>
<accession>A0A6A4ARX5</accession>
<gene>
    <name evidence="2" type="ORF">PR003_g34412</name>
</gene>
<dbReference type="AlphaFoldDB" id="A0A6A4ARX5"/>
<keyword evidence="1" id="KW-0472">Membrane</keyword>